<evidence type="ECO:0000256" key="1">
    <source>
        <dbReference type="SAM" id="MobiDB-lite"/>
    </source>
</evidence>
<dbReference type="SUPFAM" id="SSF48452">
    <property type="entry name" value="TPR-like"/>
    <property type="match status" value="1"/>
</dbReference>
<keyword evidence="3" id="KW-1185">Reference proteome</keyword>
<name>A0A918NNR4_9ACTN</name>
<organism evidence="2 3">
    <name type="scientific">Streptomyces fructofermentans</name>
    <dbReference type="NCBI Taxonomy" id="152141"/>
    <lineage>
        <taxon>Bacteria</taxon>
        <taxon>Bacillati</taxon>
        <taxon>Actinomycetota</taxon>
        <taxon>Actinomycetes</taxon>
        <taxon>Kitasatosporales</taxon>
        <taxon>Streptomycetaceae</taxon>
        <taxon>Streptomyces</taxon>
    </lineage>
</organism>
<evidence type="ECO:0000313" key="2">
    <source>
        <dbReference type="EMBL" id="GGX83874.1"/>
    </source>
</evidence>
<proteinExistence type="predicted"/>
<accession>A0A918NNR4</accession>
<dbReference type="InterPro" id="IPR011990">
    <property type="entry name" value="TPR-like_helical_dom_sf"/>
</dbReference>
<dbReference type="Gene3D" id="1.25.40.10">
    <property type="entry name" value="Tetratricopeptide repeat domain"/>
    <property type="match status" value="1"/>
</dbReference>
<gene>
    <name evidence="2" type="ORF">GCM10010515_59310</name>
</gene>
<comment type="caution">
    <text evidence="2">The sequence shown here is derived from an EMBL/GenBank/DDBJ whole genome shotgun (WGS) entry which is preliminary data.</text>
</comment>
<reference evidence="2" key="1">
    <citation type="journal article" date="2014" name="Int. J. Syst. Evol. Microbiol.">
        <title>Complete genome sequence of Corynebacterium casei LMG S-19264T (=DSM 44701T), isolated from a smear-ripened cheese.</title>
        <authorList>
            <consortium name="US DOE Joint Genome Institute (JGI-PGF)"/>
            <person name="Walter F."/>
            <person name="Albersmeier A."/>
            <person name="Kalinowski J."/>
            <person name="Ruckert C."/>
        </authorList>
    </citation>
    <scope>NUCLEOTIDE SEQUENCE</scope>
    <source>
        <strain evidence="2">JCM 4956</strain>
    </source>
</reference>
<evidence type="ECO:0000313" key="3">
    <source>
        <dbReference type="Proteomes" id="UP000645555"/>
    </source>
</evidence>
<dbReference type="AlphaFoldDB" id="A0A918NNR4"/>
<evidence type="ECO:0008006" key="4">
    <source>
        <dbReference type="Google" id="ProtNLM"/>
    </source>
</evidence>
<feature type="region of interest" description="Disordered" evidence="1">
    <location>
        <begin position="1"/>
        <end position="24"/>
    </location>
</feature>
<dbReference type="Pfam" id="PF13374">
    <property type="entry name" value="TPR_10"/>
    <property type="match status" value="1"/>
</dbReference>
<dbReference type="EMBL" id="BMWD01000025">
    <property type="protein sequence ID" value="GGX83874.1"/>
    <property type="molecule type" value="Genomic_DNA"/>
</dbReference>
<protein>
    <recommendedName>
        <fullName evidence="4">Tetratricopeptide repeat protein</fullName>
    </recommendedName>
</protein>
<sequence length="258" mass="29489">MSQEVQEPGGPRGRASHEERRRPRRTLGTWRVGRRFRHWTRPTARSWPDVHEDVAYLTRKLGRWHPGTVAARTRVGSWLTLEGRHAEVLQLTEAELAERIAEFGADDPDILMWRTSVAWRRRRVGDLDGAVALARTVVEDSVRELGSDHPHTHQRRAGLARFLAENGEPAEGVRLLRALYAESQAFGHDRHSGTRSIRMTLVTALELNGDVREALDLLDEEIEVERGTLYGIDENLGDHEMKRLEERRTILVAKVRSV</sequence>
<reference evidence="2" key="2">
    <citation type="submission" date="2020-09" db="EMBL/GenBank/DDBJ databases">
        <authorList>
            <person name="Sun Q."/>
            <person name="Ohkuma M."/>
        </authorList>
    </citation>
    <scope>NUCLEOTIDE SEQUENCE</scope>
    <source>
        <strain evidence="2">JCM 4956</strain>
    </source>
</reference>
<dbReference type="Proteomes" id="UP000645555">
    <property type="component" value="Unassembled WGS sequence"/>
</dbReference>